<name>A0ABP7STA2_9PSEU</name>
<evidence type="ECO:0000259" key="2">
    <source>
        <dbReference type="Pfam" id="PF02557"/>
    </source>
</evidence>
<dbReference type="InterPro" id="IPR003709">
    <property type="entry name" value="VanY-like_core_dom"/>
</dbReference>
<reference evidence="4" key="1">
    <citation type="journal article" date="2019" name="Int. J. Syst. Evol. Microbiol.">
        <title>The Global Catalogue of Microorganisms (GCM) 10K type strain sequencing project: providing services to taxonomists for standard genome sequencing and annotation.</title>
        <authorList>
            <consortium name="The Broad Institute Genomics Platform"/>
            <consortium name="The Broad Institute Genome Sequencing Center for Infectious Disease"/>
            <person name="Wu L."/>
            <person name="Ma J."/>
        </authorList>
    </citation>
    <scope>NUCLEOTIDE SEQUENCE [LARGE SCALE GENOMIC DNA]</scope>
    <source>
        <strain evidence="4">JCM 17342</strain>
    </source>
</reference>
<dbReference type="RefSeq" id="WP_344877656.1">
    <property type="nucleotide sequence ID" value="NZ_BAABAL010000017.1"/>
</dbReference>
<dbReference type="Gene3D" id="3.30.1380.10">
    <property type="match status" value="1"/>
</dbReference>
<dbReference type="CDD" id="cd14846">
    <property type="entry name" value="Peptidase_M15_like"/>
    <property type="match status" value="1"/>
</dbReference>
<evidence type="ECO:0000256" key="1">
    <source>
        <dbReference type="SAM" id="MobiDB-lite"/>
    </source>
</evidence>
<keyword evidence="4" id="KW-1185">Reference proteome</keyword>
<evidence type="ECO:0000313" key="3">
    <source>
        <dbReference type="EMBL" id="GAA4015974.1"/>
    </source>
</evidence>
<dbReference type="EMBL" id="BAABAL010000017">
    <property type="protein sequence ID" value="GAA4015974.1"/>
    <property type="molecule type" value="Genomic_DNA"/>
</dbReference>
<gene>
    <name evidence="3" type="ORF">GCM10022247_43700</name>
</gene>
<sequence>MTESRAVPDRLRDRLLRMVTRVLAVLLLPAAFLRAPGRARHLACQWALGLRYPAEDLRGLDPRARKAFEDARTHAFWQDGQLIGLTSGHRDAAEQHRMFSEEVRRTGSFAAARQRVLPPEESGHVRGIAMDVRPTQGAYWLELHGGRYDLYRTYDNEWWHFEFRPETDGRPPVRMPHPGASPYYSATS</sequence>
<protein>
    <recommendedName>
        <fullName evidence="2">D-alanyl-D-alanine carboxypeptidase-like core domain-containing protein</fullName>
    </recommendedName>
</protein>
<evidence type="ECO:0000313" key="4">
    <source>
        <dbReference type="Proteomes" id="UP001501747"/>
    </source>
</evidence>
<accession>A0ABP7STA2</accession>
<proteinExistence type="predicted"/>
<dbReference type="Proteomes" id="UP001501747">
    <property type="component" value="Unassembled WGS sequence"/>
</dbReference>
<dbReference type="SUPFAM" id="SSF55166">
    <property type="entry name" value="Hedgehog/DD-peptidase"/>
    <property type="match status" value="1"/>
</dbReference>
<dbReference type="Pfam" id="PF02557">
    <property type="entry name" value="VanY"/>
    <property type="match status" value="1"/>
</dbReference>
<feature type="region of interest" description="Disordered" evidence="1">
    <location>
        <begin position="169"/>
        <end position="188"/>
    </location>
</feature>
<comment type="caution">
    <text evidence="3">The sequence shown here is derived from an EMBL/GenBank/DDBJ whole genome shotgun (WGS) entry which is preliminary data.</text>
</comment>
<feature type="domain" description="D-alanyl-D-alanine carboxypeptidase-like core" evidence="2">
    <location>
        <begin position="60"/>
        <end position="163"/>
    </location>
</feature>
<organism evidence="3 4">
    <name type="scientific">Allokutzneria multivorans</name>
    <dbReference type="NCBI Taxonomy" id="1142134"/>
    <lineage>
        <taxon>Bacteria</taxon>
        <taxon>Bacillati</taxon>
        <taxon>Actinomycetota</taxon>
        <taxon>Actinomycetes</taxon>
        <taxon>Pseudonocardiales</taxon>
        <taxon>Pseudonocardiaceae</taxon>
        <taxon>Allokutzneria</taxon>
    </lineage>
</organism>
<dbReference type="InterPro" id="IPR009045">
    <property type="entry name" value="Zn_M74/Hedgehog-like"/>
</dbReference>
<dbReference type="NCBIfam" id="NF000086">
    <property type="entry name" value="vanY_far"/>
    <property type="match status" value="1"/>
</dbReference>